<feature type="domain" description="N-acetyltransferase" evidence="1">
    <location>
        <begin position="10"/>
        <end position="201"/>
    </location>
</feature>
<dbReference type="InterPro" id="IPR016181">
    <property type="entry name" value="Acyl_CoA_acyltransferase"/>
</dbReference>
<sequence length="202" mass="23148">MTATTPDSPLRLELATTEDIPEIIDLWYNAFNTPSILAMWPDTPGVRQWWDKANRDAMLYQPQEKYLKVVDTNTGRIAAYARWSLQSAEDRGPRFPPWHSDMDPHRNTEFLDHLESNRARVVGGKKNFYLDMLATHTDSRRMGAARMLLDWGCRRADQEGVLVYVDASADGRPVYEKFGFVDRSDGQHAAANVLPLVREPRI</sequence>
<dbReference type="PROSITE" id="PS51186">
    <property type="entry name" value="GNAT"/>
    <property type="match status" value="1"/>
</dbReference>
<dbReference type="Proteomes" id="UP000327118">
    <property type="component" value="Unassembled WGS sequence"/>
</dbReference>
<dbReference type="CDD" id="cd04301">
    <property type="entry name" value="NAT_SF"/>
    <property type="match status" value="1"/>
</dbReference>
<dbReference type="Gene3D" id="3.40.630.30">
    <property type="match status" value="1"/>
</dbReference>
<dbReference type="OrthoDB" id="2115692at2759"/>
<organism evidence="2 3">
    <name type="scientific">Aspergillus coremiiformis</name>
    <dbReference type="NCBI Taxonomy" id="138285"/>
    <lineage>
        <taxon>Eukaryota</taxon>
        <taxon>Fungi</taxon>
        <taxon>Dikarya</taxon>
        <taxon>Ascomycota</taxon>
        <taxon>Pezizomycotina</taxon>
        <taxon>Eurotiomycetes</taxon>
        <taxon>Eurotiomycetidae</taxon>
        <taxon>Eurotiales</taxon>
        <taxon>Aspergillaceae</taxon>
        <taxon>Aspergillus</taxon>
        <taxon>Aspergillus subgen. Circumdati</taxon>
    </lineage>
</organism>
<dbReference type="EMBL" id="ML739269">
    <property type="protein sequence ID" value="KAE8349834.1"/>
    <property type="molecule type" value="Genomic_DNA"/>
</dbReference>
<dbReference type="AlphaFoldDB" id="A0A5N6YWK9"/>
<gene>
    <name evidence="2" type="ORF">BDV28DRAFT_140351</name>
</gene>
<dbReference type="GO" id="GO:0016747">
    <property type="term" value="F:acyltransferase activity, transferring groups other than amino-acyl groups"/>
    <property type="evidence" value="ECO:0007669"/>
    <property type="project" value="InterPro"/>
</dbReference>
<dbReference type="SUPFAM" id="SSF55729">
    <property type="entry name" value="Acyl-CoA N-acyltransferases (Nat)"/>
    <property type="match status" value="1"/>
</dbReference>
<reference evidence="3" key="1">
    <citation type="submission" date="2019-04" db="EMBL/GenBank/DDBJ databases">
        <title>Friends and foes A comparative genomics studyof 23 Aspergillus species from section Flavi.</title>
        <authorList>
            <consortium name="DOE Joint Genome Institute"/>
            <person name="Kjaerbolling I."/>
            <person name="Vesth T."/>
            <person name="Frisvad J.C."/>
            <person name="Nybo J.L."/>
            <person name="Theobald S."/>
            <person name="Kildgaard S."/>
            <person name="Isbrandt T."/>
            <person name="Kuo A."/>
            <person name="Sato A."/>
            <person name="Lyhne E.K."/>
            <person name="Kogle M.E."/>
            <person name="Wiebenga A."/>
            <person name="Kun R.S."/>
            <person name="Lubbers R.J."/>
            <person name="Makela M.R."/>
            <person name="Barry K."/>
            <person name="Chovatia M."/>
            <person name="Clum A."/>
            <person name="Daum C."/>
            <person name="Haridas S."/>
            <person name="He G."/>
            <person name="LaButti K."/>
            <person name="Lipzen A."/>
            <person name="Mondo S."/>
            <person name="Riley R."/>
            <person name="Salamov A."/>
            <person name="Simmons B.A."/>
            <person name="Magnuson J.K."/>
            <person name="Henrissat B."/>
            <person name="Mortensen U.H."/>
            <person name="Larsen T.O."/>
            <person name="Devries R.P."/>
            <person name="Grigoriev I.V."/>
            <person name="Machida M."/>
            <person name="Baker S.E."/>
            <person name="Andersen M.R."/>
        </authorList>
    </citation>
    <scope>NUCLEOTIDE SEQUENCE [LARGE SCALE GENOMIC DNA]</scope>
    <source>
        <strain evidence="3">CBS 553.77</strain>
    </source>
</reference>
<keyword evidence="3" id="KW-1185">Reference proteome</keyword>
<dbReference type="InterPro" id="IPR052523">
    <property type="entry name" value="Trichothecene_AcTrans"/>
</dbReference>
<evidence type="ECO:0000259" key="1">
    <source>
        <dbReference type="PROSITE" id="PS51186"/>
    </source>
</evidence>
<dbReference type="InterPro" id="IPR000182">
    <property type="entry name" value="GNAT_dom"/>
</dbReference>
<name>A0A5N6YWK9_9EURO</name>
<evidence type="ECO:0000313" key="3">
    <source>
        <dbReference type="Proteomes" id="UP000327118"/>
    </source>
</evidence>
<dbReference type="PANTHER" id="PTHR42791:SF1">
    <property type="entry name" value="N-ACETYLTRANSFERASE DOMAIN-CONTAINING PROTEIN"/>
    <property type="match status" value="1"/>
</dbReference>
<evidence type="ECO:0000313" key="2">
    <source>
        <dbReference type="EMBL" id="KAE8349834.1"/>
    </source>
</evidence>
<accession>A0A5N6YWK9</accession>
<protein>
    <submittedName>
        <fullName evidence="2">Acyl-CoA N-acyltransferase</fullName>
    </submittedName>
</protein>
<proteinExistence type="predicted"/>
<keyword evidence="2" id="KW-0808">Transferase</keyword>
<dbReference type="Pfam" id="PF13673">
    <property type="entry name" value="Acetyltransf_10"/>
    <property type="match status" value="1"/>
</dbReference>
<keyword evidence="2" id="KW-0012">Acyltransferase</keyword>
<dbReference type="PANTHER" id="PTHR42791">
    <property type="entry name" value="GNAT FAMILY ACETYLTRANSFERASE"/>
    <property type="match status" value="1"/>
</dbReference>